<dbReference type="Proteomes" id="UP000012166">
    <property type="component" value="Unassembled WGS sequence"/>
</dbReference>
<accession>A0ABC9SN66</accession>
<protein>
    <submittedName>
        <fullName evidence="1">Uncharacterized protein</fullName>
    </submittedName>
</protein>
<dbReference type="EMBL" id="AHMS02000005">
    <property type="protein sequence ID" value="EMN19157.1"/>
    <property type="molecule type" value="Genomic_DNA"/>
</dbReference>
<organism evidence="1 2">
    <name type="scientific">Leptospira borgpetersenii str. Brem 328</name>
    <dbReference type="NCBI Taxonomy" id="1049780"/>
    <lineage>
        <taxon>Bacteria</taxon>
        <taxon>Pseudomonadati</taxon>
        <taxon>Spirochaetota</taxon>
        <taxon>Spirochaetia</taxon>
        <taxon>Leptospirales</taxon>
        <taxon>Leptospiraceae</taxon>
        <taxon>Leptospira</taxon>
    </lineage>
</organism>
<evidence type="ECO:0000313" key="2">
    <source>
        <dbReference type="Proteomes" id="UP000012166"/>
    </source>
</evidence>
<proteinExistence type="predicted"/>
<dbReference type="AlphaFoldDB" id="A0ABC9SN66"/>
<comment type="caution">
    <text evidence="1">The sequence shown here is derived from an EMBL/GenBank/DDBJ whole genome shotgun (WGS) entry which is preliminary data.</text>
</comment>
<reference evidence="1 2" key="1">
    <citation type="submission" date="2013-01" db="EMBL/GenBank/DDBJ databases">
        <authorList>
            <person name="Harkins D.M."/>
            <person name="Durkin A.S."/>
            <person name="Brinkac L.M."/>
            <person name="Haft D.H."/>
            <person name="Selengut J.D."/>
            <person name="Sanka R."/>
            <person name="DePew J."/>
            <person name="Purushe J."/>
            <person name="Hartskeerl R.A."/>
            <person name="Ahmed A."/>
            <person name="van der Linden H."/>
            <person name="Goris M.G.A."/>
            <person name="Vinetz J.M."/>
            <person name="Sutton G.G."/>
            <person name="Nierman W.C."/>
            <person name="Fouts D.E."/>
        </authorList>
    </citation>
    <scope>NUCLEOTIDE SEQUENCE [LARGE SCALE GENOMIC DNA]</scope>
    <source>
        <strain evidence="1 2">Brem 328</strain>
    </source>
</reference>
<sequence>MVKIKMQNKHIRKKRKMSFEFIIKTLRAGLKTTYQKS</sequence>
<name>A0ABC9SN66_LEPBO</name>
<evidence type="ECO:0000313" key="1">
    <source>
        <dbReference type="EMBL" id="EMN19157.1"/>
    </source>
</evidence>
<gene>
    <name evidence="1" type="ORF">LEP1GSC056_2143</name>
</gene>